<feature type="domain" description="Histidine kinase" evidence="9">
    <location>
        <begin position="264"/>
        <end position="466"/>
    </location>
</feature>
<dbReference type="SMART" id="SM00387">
    <property type="entry name" value="HATPase_c"/>
    <property type="match status" value="1"/>
</dbReference>
<dbReference type="Proteomes" id="UP000886752">
    <property type="component" value="Unassembled WGS sequence"/>
</dbReference>
<dbReference type="CDD" id="cd00082">
    <property type="entry name" value="HisKA"/>
    <property type="match status" value="1"/>
</dbReference>
<dbReference type="SUPFAM" id="SSF47384">
    <property type="entry name" value="Homodimeric domain of signal transducing histidine kinase"/>
    <property type="match status" value="1"/>
</dbReference>
<dbReference type="EC" id="2.7.13.3" evidence="2"/>
<dbReference type="AlphaFoldDB" id="A0A9D1TP31"/>
<dbReference type="SUPFAM" id="SSF55874">
    <property type="entry name" value="ATPase domain of HSP90 chaperone/DNA topoisomerase II/histidine kinase"/>
    <property type="match status" value="1"/>
</dbReference>
<evidence type="ECO:0000256" key="4">
    <source>
        <dbReference type="ARBA" id="ARBA00022679"/>
    </source>
</evidence>
<dbReference type="InterPro" id="IPR036097">
    <property type="entry name" value="HisK_dim/P_sf"/>
</dbReference>
<feature type="transmembrane region" description="Helical" evidence="8">
    <location>
        <begin position="181"/>
        <end position="204"/>
    </location>
</feature>
<keyword evidence="5 8" id="KW-0812">Transmembrane</keyword>
<reference evidence="10" key="2">
    <citation type="submission" date="2021-04" db="EMBL/GenBank/DDBJ databases">
        <authorList>
            <person name="Gilroy R."/>
        </authorList>
    </citation>
    <scope>NUCLEOTIDE SEQUENCE</scope>
    <source>
        <strain evidence="10">ChiHecec2B26-446</strain>
    </source>
</reference>
<dbReference type="InterPro" id="IPR050428">
    <property type="entry name" value="TCS_sensor_his_kinase"/>
</dbReference>
<organism evidence="10 11">
    <name type="scientific">Candidatus Desulfovibrio intestinipullorum</name>
    <dbReference type="NCBI Taxonomy" id="2838536"/>
    <lineage>
        <taxon>Bacteria</taxon>
        <taxon>Pseudomonadati</taxon>
        <taxon>Thermodesulfobacteriota</taxon>
        <taxon>Desulfovibrionia</taxon>
        <taxon>Desulfovibrionales</taxon>
        <taxon>Desulfovibrionaceae</taxon>
        <taxon>Desulfovibrio</taxon>
    </lineage>
</organism>
<evidence type="ECO:0000256" key="6">
    <source>
        <dbReference type="ARBA" id="ARBA00022777"/>
    </source>
</evidence>
<keyword evidence="7 8" id="KW-1133">Transmembrane helix</keyword>
<evidence type="ECO:0000313" key="11">
    <source>
        <dbReference type="Proteomes" id="UP000886752"/>
    </source>
</evidence>
<evidence type="ECO:0000256" key="1">
    <source>
        <dbReference type="ARBA" id="ARBA00000085"/>
    </source>
</evidence>
<protein>
    <recommendedName>
        <fullName evidence="2">histidine kinase</fullName>
        <ecNumber evidence="2">2.7.13.3</ecNumber>
    </recommendedName>
</protein>
<dbReference type="Pfam" id="PF00512">
    <property type="entry name" value="HisKA"/>
    <property type="match status" value="1"/>
</dbReference>
<evidence type="ECO:0000256" key="8">
    <source>
        <dbReference type="SAM" id="Phobius"/>
    </source>
</evidence>
<dbReference type="InterPro" id="IPR005467">
    <property type="entry name" value="His_kinase_dom"/>
</dbReference>
<evidence type="ECO:0000256" key="7">
    <source>
        <dbReference type="ARBA" id="ARBA00022989"/>
    </source>
</evidence>
<dbReference type="Gene3D" id="3.30.565.10">
    <property type="entry name" value="Histidine kinase-like ATPase, C-terminal domain"/>
    <property type="match status" value="1"/>
</dbReference>
<evidence type="ECO:0000256" key="2">
    <source>
        <dbReference type="ARBA" id="ARBA00012438"/>
    </source>
</evidence>
<dbReference type="Gene3D" id="6.10.340.10">
    <property type="match status" value="1"/>
</dbReference>
<comment type="catalytic activity">
    <reaction evidence="1">
        <text>ATP + protein L-histidine = ADP + protein N-phospho-L-histidine.</text>
        <dbReference type="EC" id="2.7.13.3"/>
    </reaction>
</comment>
<keyword evidence="8" id="KW-0472">Membrane</keyword>
<dbReference type="SMART" id="SM00388">
    <property type="entry name" value="HisKA"/>
    <property type="match status" value="1"/>
</dbReference>
<dbReference type="PANTHER" id="PTHR45436">
    <property type="entry name" value="SENSOR HISTIDINE KINASE YKOH"/>
    <property type="match status" value="1"/>
</dbReference>
<sequence>MRIPSLLTRLFGFLATLAALYSGWLSRLLRFFPGRVLKERLPARDLWHRLTARYSLRTRLALTMAGLAVASCLVFGLCSYVTYEMTLSHIVRWHMEPILRLLIQERQAGKSPEKLHELAQSLRVSWFDDETIPEELRPAPGTQELTRIDTDIYAFVSADKTREHVHAVVGRVKDLDDIEEVMLTVALACGCVSLVAALLLSCWLSKRLVTPLVRLTGTIHSGETLESSPLCRRKDEVGELSRAFVARERSLRDFLNREQLFTGDVSHELRTPLTVLQGATEILETRLADTPLKPVVSRMQRTLDGMTDTVHTMLVLARRPEQLHYHAFDLSALIRREEDFVATMLRNRPITFALELPDTCMIHGNPDLSALVVHNLLDNACRYTQEGRIVLHLDRDGFAVTDTAPPIDEEVRARMFERGVRGMSATPGSGLGLSLVQRGCERLGWTVRHETWAQGNRFVVRFGQGEPEEKDQPRLSG</sequence>
<dbReference type="GO" id="GO:0005886">
    <property type="term" value="C:plasma membrane"/>
    <property type="evidence" value="ECO:0007669"/>
    <property type="project" value="TreeGrafter"/>
</dbReference>
<dbReference type="InterPro" id="IPR003661">
    <property type="entry name" value="HisK_dim/P_dom"/>
</dbReference>
<feature type="transmembrane region" description="Helical" evidence="8">
    <location>
        <begin position="6"/>
        <end position="25"/>
    </location>
</feature>
<gene>
    <name evidence="10" type="ORF">H9894_03620</name>
</gene>
<keyword evidence="4" id="KW-0808">Transferase</keyword>
<dbReference type="EMBL" id="DXHV01000040">
    <property type="protein sequence ID" value="HIW00258.1"/>
    <property type="molecule type" value="Genomic_DNA"/>
</dbReference>
<dbReference type="PROSITE" id="PS50109">
    <property type="entry name" value="HIS_KIN"/>
    <property type="match status" value="1"/>
</dbReference>
<keyword evidence="3" id="KW-0597">Phosphoprotein</keyword>
<comment type="caution">
    <text evidence="10">The sequence shown here is derived from an EMBL/GenBank/DDBJ whole genome shotgun (WGS) entry which is preliminary data.</text>
</comment>
<evidence type="ECO:0000313" key="10">
    <source>
        <dbReference type="EMBL" id="HIW00258.1"/>
    </source>
</evidence>
<keyword evidence="6 10" id="KW-0418">Kinase</keyword>
<dbReference type="PANTHER" id="PTHR45436:SF16">
    <property type="entry name" value="HISTIDINE KINASE"/>
    <property type="match status" value="1"/>
</dbReference>
<dbReference type="GO" id="GO:0000155">
    <property type="term" value="F:phosphorelay sensor kinase activity"/>
    <property type="evidence" value="ECO:0007669"/>
    <property type="project" value="InterPro"/>
</dbReference>
<proteinExistence type="predicted"/>
<reference evidence="10" key="1">
    <citation type="journal article" date="2021" name="PeerJ">
        <title>Extensive microbial diversity within the chicken gut microbiome revealed by metagenomics and culture.</title>
        <authorList>
            <person name="Gilroy R."/>
            <person name="Ravi A."/>
            <person name="Getino M."/>
            <person name="Pursley I."/>
            <person name="Horton D.L."/>
            <person name="Alikhan N.F."/>
            <person name="Baker D."/>
            <person name="Gharbi K."/>
            <person name="Hall N."/>
            <person name="Watson M."/>
            <person name="Adriaenssens E.M."/>
            <person name="Foster-Nyarko E."/>
            <person name="Jarju S."/>
            <person name="Secka A."/>
            <person name="Antonio M."/>
            <person name="Oren A."/>
            <person name="Chaudhuri R.R."/>
            <person name="La Ragione R."/>
            <person name="Hildebrand F."/>
            <person name="Pallen M.J."/>
        </authorList>
    </citation>
    <scope>NUCLEOTIDE SEQUENCE</scope>
    <source>
        <strain evidence="10">ChiHecec2B26-446</strain>
    </source>
</reference>
<dbReference type="InterPro" id="IPR003594">
    <property type="entry name" value="HATPase_dom"/>
</dbReference>
<dbReference type="InterPro" id="IPR036890">
    <property type="entry name" value="HATPase_C_sf"/>
</dbReference>
<name>A0A9D1TP31_9BACT</name>
<dbReference type="Pfam" id="PF02518">
    <property type="entry name" value="HATPase_c"/>
    <property type="match status" value="1"/>
</dbReference>
<dbReference type="Gene3D" id="1.10.287.130">
    <property type="match status" value="1"/>
</dbReference>
<accession>A0A9D1TP31</accession>
<feature type="transmembrane region" description="Helical" evidence="8">
    <location>
        <begin position="60"/>
        <end position="83"/>
    </location>
</feature>
<evidence type="ECO:0000256" key="5">
    <source>
        <dbReference type="ARBA" id="ARBA00022692"/>
    </source>
</evidence>
<evidence type="ECO:0000259" key="9">
    <source>
        <dbReference type="PROSITE" id="PS50109"/>
    </source>
</evidence>
<evidence type="ECO:0000256" key="3">
    <source>
        <dbReference type="ARBA" id="ARBA00022553"/>
    </source>
</evidence>